<dbReference type="AlphaFoldDB" id="A0A078A8S1"/>
<name>A0A078A8S1_STYLE</name>
<keyword evidence="1" id="KW-1133">Transmembrane helix</keyword>
<feature type="transmembrane region" description="Helical" evidence="1">
    <location>
        <begin position="435"/>
        <end position="457"/>
    </location>
</feature>
<feature type="transmembrane region" description="Helical" evidence="1">
    <location>
        <begin position="409"/>
        <end position="429"/>
    </location>
</feature>
<dbReference type="OrthoDB" id="424834at2759"/>
<feature type="transmembrane region" description="Helical" evidence="1">
    <location>
        <begin position="56"/>
        <end position="78"/>
    </location>
</feature>
<proteinExistence type="predicted"/>
<dbReference type="InParanoid" id="A0A078A8S1"/>
<dbReference type="CDD" id="cd06174">
    <property type="entry name" value="MFS"/>
    <property type="match status" value="1"/>
</dbReference>
<dbReference type="Pfam" id="PF07690">
    <property type="entry name" value="MFS_1"/>
    <property type="match status" value="1"/>
</dbReference>
<feature type="transmembrane region" description="Helical" evidence="1">
    <location>
        <begin position="98"/>
        <end position="124"/>
    </location>
</feature>
<reference evidence="2 3" key="1">
    <citation type="submission" date="2014-06" db="EMBL/GenBank/DDBJ databases">
        <authorList>
            <person name="Swart Estienne"/>
        </authorList>
    </citation>
    <scope>NUCLEOTIDE SEQUENCE [LARGE SCALE GENOMIC DNA]</scope>
    <source>
        <strain evidence="2 3">130c</strain>
    </source>
</reference>
<keyword evidence="3" id="KW-1185">Reference proteome</keyword>
<accession>A0A078A8S1</accession>
<feature type="transmembrane region" description="Helical" evidence="1">
    <location>
        <begin position="198"/>
        <end position="217"/>
    </location>
</feature>
<keyword evidence="1" id="KW-0472">Membrane</keyword>
<dbReference type="Gene3D" id="1.20.1250.20">
    <property type="entry name" value="MFS general substrate transporter like domains"/>
    <property type="match status" value="1"/>
</dbReference>
<sequence>MLFRDKSKHKNDFKKTQSFELEDNPINQDILYVTSFLTEERQVNKKIMGIELRPNISYLSGLSIFIVTITGNMMVSFLSQSTNILLKNKFNITDEQEMIQISSLMVLYCNVAMIFVCPFVGVLFDILGRKVVISFFFIIAGPLCALLPYTKSLWFGFTLSRIGLAILTGSMISNTLIPDYVERKCIGKSVIYNNFARYLGNFLSPIIFLTIIIYYSITYSYNLMGIVMTLTGVILYFTIQEPTDLVHDQDAVTPNTNHQLLNGILMKFRIAIQECKQNRTLIFSFAQTFVVRMGIILGSNAYSLWILLKIPDEVRAFEMLAFSHSFSSCLNFIIQIPLIKILDKIQPRLLVIFAQSLRATVLFFSLWTNQQGEQWIVANIILMSLSNGIANVSRDLVFQKNQASQSRGVIHGFMELFTNLGMLTFIFIFACLSPVIGLCGCFCFLGTLDLLLLLLSLQFKFTKPEN</sequence>
<evidence type="ECO:0000313" key="3">
    <source>
        <dbReference type="Proteomes" id="UP000039865"/>
    </source>
</evidence>
<feature type="transmembrane region" description="Helical" evidence="1">
    <location>
        <begin position="223"/>
        <end position="239"/>
    </location>
</feature>
<evidence type="ECO:0000256" key="1">
    <source>
        <dbReference type="SAM" id="Phobius"/>
    </source>
</evidence>
<dbReference type="InterPro" id="IPR011701">
    <property type="entry name" value="MFS"/>
</dbReference>
<dbReference type="InterPro" id="IPR036259">
    <property type="entry name" value="MFS_trans_sf"/>
</dbReference>
<gene>
    <name evidence="2" type="primary">Contig6105.g6528</name>
    <name evidence="2" type="ORF">STYLEM_7605</name>
</gene>
<organism evidence="2 3">
    <name type="scientific">Stylonychia lemnae</name>
    <name type="common">Ciliate</name>
    <dbReference type="NCBI Taxonomy" id="5949"/>
    <lineage>
        <taxon>Eukaryota</taxon>
        <taxon>Sar</taxon>
        <taxon>Alveolata</taxon>
        <taxon>Ciliophora</taxon>
        <taxon>Intramacronucleata</taxon>
        <taxon>Spirotrichea</taxon>
        <taxon>Stichotrichia</taxon>
        <taxon>Sporadotrichida</taxon>
        <taxon>Oxytrichidae</taxon>
        <taxon>Stylonychinae</taxon>
        <taxon>Stylonychia</taxon>
    </lineage>
</organism>
<dbReference type="SUPFAM" id="SSF103473">
    <property type="entry name" value="MFS general substrate transporter"/>
    <property type="match status" value="1"/>
</dbReference>
<keyword evidence="1" id="KW-0812">Transmembrane</keyword>
<feature type="transmembrane region" description="Helical" evidence="1">
    <location>
        <begin position="131"/>
        <end position="149"/>
    </location>
</feature>
<dbReference type="Proteomes" id="UP000039865">
    <property type="component" value="Unassembled WGS sequence"/>
</dbReference>
<feature type="transmembrane region" description="Helical" evidence="1">
    <location>
        <begin position="155"/>
        <end position="177"/>
    </location>
</feature>
<feature type="transmembrane region" description="Helical" evidence="1">
    <location>
        <begin position="320"/>
        <end position="342"/>
    </location>
</feature>
<feature type="transmembrane region" description="Helical" evidence="1">
    <location>
        <begin position="289"/>
        <end position="308"/>
    </location>
</feature>
<dbReference type="EMBL" id="CCKQ01007259">
    <property type="protein sequence ID" value="CDW78624.1"/>
    <property type="molecule type" value="Genomic_DNA"/>
</dbReference>
<dbReference type="GO" id="GO:0022857">
    <property type="term" value="F:transmembrane transporter activity"/>
    <property type="evidence" value="ECO:0007669"/>
    <property type="project" value="InterPro"/>
</dbReference>
<protein>
    <submittedName>
        <fullName evidence="2">Major facilitator superfamily mfs_1</fullName>
    </submittedName>
</protein>
<evidence type="ECO:0000313" key="2">
    <source>
        <dbReference type="EMBL" id="CDW78624.1"/>
    </source>
</evidence>